<reference evidence="2 3" key="1">
    <citation type="journal article" date="2014" name="Genome Announc.">
        <title>Genome Sequence and Methylome of Soil Bacterium Gemmatirosa kalamazoonensis KBS708T, a Member of the Rarely Cultivated Gemmatimonadetes Phylum.</title>
        <authorList>
            <person name="Debruyn J.M."/>
            <person name="Radosevich M."/>
            <person name="Wommack K.E."/>
            <person name="Polson S.W."/>
            <person name="Hauser L.J."/>
            <person name="Fawaz M.N."/>
            <person name="Korlach J."/>
            <person name="Tsai Y.C."/>
        </authorList>
    </citation>
    <scope>NUCLEOTIDE SEQUENCE [LARGE SCALE GENOMIC DNA]</scope>
    <source>
        <strain evidence="2 3">KBS708</strain>
        <plasmid evidence="3">Plasmid 1</plasmid>
    </source>
</reference>
<evidence type="ECO:0008006" key="4">
    <source>
        <dbReference type="Google" id="ProtNLM"/>
    </source>
</evidence>
<name>W0RQ06_9BACT</name>
<dbReference type="InParanoid" id="W0RQ06"/>
<feature type="transmembrane region" description="Helical" evidence="1">
    <location>
        <begin position="166"/>
        <end position="187"/>
    </location>
</feature>
<dbReference type="RefSeq" id="WP_025413901.1">
    <property type="nucleotide sequence ID" value="NZ_CP007129.1"/>
</dbReference>
<proteinExistence type="predicted"/>
<keyword evidence="1" id="KW-1133">Transmembrane helix</keyword>
<dbReference type="EMBL" id="CP007129">
    <property type="protein sequence ID" value="AHG92567.1"/>
    <property type="molecule type" value="Genomic_DNA"/>
</dbReference>
<geneLocation type="plasmid" evidence="2 3">
    <name>1</name>
</geneLocation>
<accession>W0RQ06</accession>
<dbReference type="AlphaFoldDB" id="W0RQ06"/>
<sequence length="213" mass="22920">MTLPRLSRLLLVAAAAALAGAYVFPLWRIGLVAPQYPEGLGMLIRVHTITGVQPQDLANINELNHYIGMKQIVPDAIPELTVMPWVLAALIVGVLAAAATGRRWLLHVWLGAFAAFGAWGLFDFWEWERDYGHNLDPRAAISIPGMTYQPPLIGAKTLLNFVATSWPAAGGILLGVAFLLGVMALLVRPWHVAHRAATHAAAPVPPPVAPARS</sequence>
<keyword evidence="3" id="KW-1185">Reference proteome</keyword>
<keyword evidence="2" id="KW-0614">Plasmid</keyword>
<organism evidence="2 3">
    <name type="scientific">Gemmatirosa kalamazoonensis</name>
    <dbReference type="NCBI Taxonomy" id="861299"/>
    <lineage>
        <taxon>Bacteria</taxon>
        <taxon>Pseudomonadati</taxon>
        <taxon>Gemmatimonadota</taxon>
        <taxon>Gemmatimonadia</taxon>
        <taxon>Gemmatimonadales</taxon>
        <taxon>Gemmatimonadaceae</taxon>
        <taxon>Gemmatirosa</taxon>
    </lineage>
</organism>
<dbReference type="PATRIC" id="fig|861299.3.peg.5085"/>
<protein>
    <recommendedName>
        <fullName evidence="4">Cytochrome C</fullName>
    </recommendedName>
</protein>
<dbReference type="HOGENOM" id="CLU_080177_0_0_0"/>
<evidence type="ECO:0000313" key="3">
    <source>
        <dbReference type="Proteomes" id="UP000019151"/>
    </source>
</evidence>
<keyword evidence="1" id="KW-0472">Membrane</keyword>
<dbReference type="Proteomes" id="UP000019151">
    <property type="component" value="Plasmid 1"/>
</dbReference>
<evidence type="ECO:0000313" key="2">
    <source>
        <dbReference type="EMBL" id="AHG92567.1"/>
    </source>
</evidence>
<feature type="transmembrane region" description="Helical" evidence="1">
    <location>
        <begin position="82"/>
        <end position="99"/>
    </location>
</feature>
<gene>
    <name evidence="2" type="ORF">J421_5032</name>
</gene>
<keyword evidence="1" id="KW-0812">Transmembrane</keyword>
<evidence type="ECO:0000256" key="1">
    <source>
        <dbReference type="SAM" id="Phobius"/>
    </source>
</evidence>
<dbReference type="KEGG" id="gba:J421_5032"/>
<feature type="transmembrane region" description="Helical" evidence="1">
    <location>
        <begin position="104"/>
        <end position="122"/>
    </location>
</feature>